<dbReference type="Proteomes" id="UP000321484">
    <property type="component" value="Unassembled WGS sequence"/>
</dbReference>
<keyword evidence="1 4" id="KW-0808">Transferase</keyword>
<dbReference type="SUPFAM" id="SSF69593">
    <property type="entry name" value="Glycerol-3-phosphate (1)-acyltransferase"/>
    <property type="match status" value="1"/>
</dbReference>
<dbReference type="CDD" id="cd07989">
    <property type="entry name" value="LPLAT_AGPAT-like"/>
    <property type="match status" value="1"/>
</dbReference>
<organism evidence="4 5">
    <name type="scientific">Actinotalea fermentans</name>
    <dbReference type="NCBI Taxonomy" id="43671"/>
    <lineage>
        <taxon>Bacteria</taxon>
        <taxon>Bacillati</taxon>
        <taxon>Actinomycetota</taxon>
        <taxon>Actinomycetes</taxon>
        <taxon>Micrococcales</taxon>
        <taxon>Cellulomonadaceae</taxon>
        <taxon>Actinotalea</taxon>
    </lineage>
</organism>
<comment type="caution">
    <text evidence="4">The sequence shown here is derived from an EMBL/GenBank/DDBJ whole genome shotgun (WGS) entry which is preliminary data.</text>
</comment>
<evidence type="ECO:0000256" key="1">
    <source>
        <dbReference type="ARBA" id="ARBA00022679"/>
    </source>
</evidence>
<proteinExistence type="predicted"/>
<reference evidence="4 5" key="1">
    <citation type="submission" date="2019-07" db="EMBL/GenBank/DDBJ databases">
        <title>Whole genome shotgun sequence of Actinotalea fermentans NBRC 105374.</title>
        <authorList>
            <person name="Hosoyama A."/>
            <person name="Uohara A."/>
            <person name="Ohji S."/>
            <person name="Ichikawa N."/>
        </authorList>
    </citation>
    <scope>NUCLEOTIDE SEQUENCE [LARGE SCALE GENOMIC DNA]</scope>
    <source>
        <strain evidence="4 5">NBRC 105374</strain>
    </source>
</reference>
<sequence>MARILRPLLFAMTKQRWSGVEHLPRDRGFVVAANHVTMVDPVTTAHYLYDNGFAGRVLAKESLFRVPLFGAVLRSSGMVPVHRGTARAADSLRGAEAAVEAGECVVVFPEGTLTREPDMWPMAGKTGVARVALATRAPVVPVAQWGTHRLLARYGKLLKPVPRKPVTVVAGPPVDLSDLYDKPLDAATLREATDRVMDAITHLLEEIRGEQAPPERFVWRRGEDRS</sequence>
<evidence type="ECO:0000259" key="3">
    <source>
        <dbReference type="SMART" id="SM00563"/>
    </source>
</evidence>
<evidence type="ECO:0000313" key="5">
    <source>
        <dbReference type="Proteomes" id="UP000321484"/>
    </source>
</evidence>
<dbReference type="AlphaFoldDB" id="A0A511YTF8"/>
<keyword evidence="5" id="KW-1185">Reference proteome</keyword>
<name>A0A511YTF8_9CELL</name>
<dbReference type="RefSeq" id="WP_307726030.1">
    <property type="nucleotide sequence ID" value="NZ_BJYK01000001.1"/>
</dbReference>
<dbReference type="Pfam" id="PF01553">
    <property type="entry name" value="Acyltransferase"/>
    <property type="match status" value="1"/>
</dbReference>
<dbReference type="InterPro" id="IPR002123">
    <property type="entry name" value="Plipid/glycerol_acylTrfase"/>
</dbReference>
<dbReference type="EMBL" id="BJYK01000001">
    <property type="protein sequence ID" value="GEN78469.1"/>
    <property type="molecule type" value="Genomic_DNA"/>
</dbReference>
<dbReference type="GO" id="GO:0006654">
    <property type="term" value="P:phosphatidic acid biosynthetic process"/>
    <property type="evidence" value="ECO:0007669"/>
    <property type="project" value="TreeGrafter"/>
</dbReference>
<dbReference type="PANTHER" id="PTHR10434:SF55">
    <property type="entry name" value="POSSIBLE ACYLTRANSFERASE"/>
    <property type="match status" value="1"/>
</dbReference>
<dbReference type="GO" id="GO:0005886">
    <property type="term" value="C:plasma membrane"/>
    <property type="evidence" value="ECO:0007669"/>
    <property type="project" value="TreeGrafter"/>
</dbReference>
<protein>
    <submittedName>
        <fullName evidence="4">1-acyl-sn-glycerol-3-phosphate acyltransferase</fullName>
    </submittedName>
</protein>
<dbReference type="SMART" id="SM00563">
    <property type="entry name" value="PlsC"/>
    <property type="match status" value="1"/>
</dbReference>
<gene>
    <name evidence="4" type="ORF">AFE02nite_02030</name>
</gene>
<accession>A0A511YTF8</accession>
<feature type="domain" description="Phospholipid/glycerol acyltransferase" evidence="3">
    <location>
        <begin position="29"/>
        <end position="147"/>
    </location>
</feature>
<evidence type="ECO:0000256" key="2">
    <source>
        <dbReference type="ARBA" id="ARBA00023315"/>
    </source>
</evidence>
<evidence type="ECO:0000313" key="4">
    <source>
        <dbReference type="EMBL" id="GEN78469.1"/>
    </source>
</evidence>
<dbReference type="PANTHER" id="PTHR10434">
    <property type="entry name" value="1-ACYL-SN-GLYCEROL-3-PHOSPHATE ACYLTRANSFERASE"/>
    <property type="match status" value="1"/>
</dbReference>
<keyword evidence="2 4" id="KW-0012">Acyltransferase</keyword>
<dbReference type="GO" id="GO:0003841">
    <property type="term" value="F:1-acylglycerol-3-phosphate O-acyltransferase activity"/>
    <property type="evidence" value="ECO:0007669"/>
    <property type="project" value="TreeGrafter"/>
</dbReference>